<evidence type="ECO:0000256" key="5">
    <source>
        <dbReference type="SAM" id="MobiDB-lite"/>
    </source>
</evidence>
<dbReference type="GO" id="GO:0006893">
    <property type="term" value="P:Golgi to plasma membrane transport"/>
    <property type="evidence" value="ECO:0007669"/>
    <property type="project" value="TreeGrafter"/>
</dbReference>
<feature type="compositionally biased region" description="Polar residues" evidence="5">
    <location>
        <begin position="696"/>
        <end position="712"/>
    </location>
</feature>
<reference evidence="7 8" key="1">
    <citation type="submission" date="2013-03" db="EMBL/GenBank/DDBJ databases">
        <title>The Genome Sequence of Phialophora europaea CBS 101466.</title>
        <authorList>
            <consortium name="The Broad Institute Genomics Platform"/>
            <person name="Cuomo C."/>
            <person name="de Hoog S."/>
            <person name="Gorbushina A."/>
            <person name="Walker B."/>
            <person name="Young S.K."/>
            <person name="Zeng Q."/>
            <person name="Gargeya S."/>
            <person name="Fitzgerald M."/>
            <person name="Haas B."/>
            <person name="Abouelleil A."/>
            <person name="Allen A.W."/>
            <person name="Alvarado L."/>
            <person name="Arachchi H.M."/>
            <person name="Berlin A.M."/>
            <person name="Chapman S.B."/>
            <person name="Gainer-Dewar J."/>
            <person name="Goldberg J."/>
            <person name="Griggs A."/>
            <person name="Gujja S."/>
            <person name="Hansen M."/>
            <person name="Howarth C."/>
            <person name="Imamovic A."/>
            <person name="Ireland A."/>
            <person name="Larimer J."/>
            <person name="McCowan C."/>
            <person name="Murphy C."/>
            <person name="Pearson M."/>
            <person name="Poon T.W."/>
            <person name="Priest M."/>
            <person name="Roberts A."/>
            <person name="Saif S."/>
            <person name="Shea T."/>
            <person name="Sisk P."/>
            <person name="Sykes S."/>
            <person name="Wortman J."/>
            <person name="Nusbaum C."/>
            <person name="Birren B."/>
        </authorList>
    </citation>
    <scope>NUCLEOTIDE SEQUENCE [LARGE SCALE GENOMIC DNA]</scope>
    <source>
        <strain evidence="7 8">CBS 101466</strain>
    </source>
</reference>
<comment type="similarity">
    <text evidence="1">Belongs to the SEC3 family.</text>
</comment>
<dbReference type="InterPro" id="IPR048628">
    <property type="entry name" value="Sec3_C"/>
</dbReference>
<evidence type="ECO:0000313" key="8">
    <source>
        <dbReference type="Proteomes" id="UP000030752"/>
    </source>
</evidence>
<proteinExistence type="inferred from homology"/>
<dbReference type="InterPro" id="IPR019160">
    <property type="entry name" value="Sec3_CC"/>
</dbReference>
<dbReference type="GeneID" id="19969791"/>
<name>W2S5G8_CYPE1</name>
<dbReference type="VEuPathDB" id="FungiDB:HMPREF1541_02452"/>
<dbReference type="Pfam" id="PF20654">
    <property type="entry name" value="Sec3_C-term"/>
    <property type="match status" value="1"/>
</dbReference>
<evidence type="ECO:0000313" key="7">
    <source>
        <dbReference type="EMBL" id="ETN43293.1"/>
    </source>
</evidence>
<dbReference type="eggNOG" id="KOG2148">
    <property type="taxonomic scope" value="Eukaryota"/>
</dbReference>
<dbReference type="Pfam" id="PF15277">
    <property type="entry name" value="Sec3-PIP2_bind"/>
    <property type="match status" value="1"/>
</dbReference>
<feature type="compositionally biased region" description="Basic and acidic residues" evidence="5">
    <location>
        <begin position="503"/>
        <end position="520"/>
    </location>
</feature>
<feature type="region of interest" description="Disordered" evidence="5">
    <location>
        <begin position="1"/>
        <end position="53"/>
    </location>
</feature>
<feature type="compositionally biased region" description="Polar residues" evidence="5">
    <location>
        <begin position="445"/>
        <end position="467"/>
    </location>
</feature>
<dbReference type="EMBL" id="KB822718">
    <property type="protein sequence ID" value="ETN43293.1"/>
    <property type="molecule type" value="Genomic_DNA"/>
</dbReference>
<dbReference type="Pfam" id="PF09763">
    <property type="entry name" value="Sec3_CC"/>
    <property type="match status" value="1"/>
</dbReference>
<dbReference type="RefSeq" id="XP_008715029.1">
    <property type="nucleotide sequence ID" value="XM_008716807.1"/>
</dbReference>
<dbReference type="FunFam" id="2.30.29.90:FF:000003">
    <property type="entry name" value="Exocyst complex component Sec3"/>
    <property type="match status" value="1"/>
</dbReference>
<organism evidence="7 8">
    <name type="scientific">Cyphellophora europaea (strain CBS 101466)</name>
    <name type="common">Phialophora europaea</name>
    <dbReference type="NCBI Taxonomy" id="1220924"/>
    <lineage>
        <taxon>Eukaryota</taxon>
        <taxon>Fungi</taxon>
        <taxon>Dikarya</taxon>
        <taxon>Ascomycota</taxon>
        <taxon>Pezizomycotina</taxon>
        <taxon>Eurotiomycetes</taxon>
        <taxon>Chaetothyriomycetidae</taxon>
        <taxon>Chaetothyriales</taxon>
        <taxon>Cyphellophoraceae</taxon>
        <taxon>Cyphellophora</taxon>
    </lineage>
</organism>
<evidence type="ECO:0000256" key="4">
    <source>
        <dbReference type="ARBA" id="ARBA00023054"/>
    </source>
</evidence>
<dbReference type="InterPro" id="IPR028258">
    <property type="entry name" value="Sec3-PIP2_bind"/>
</dbReference>
<feature type="region of interest" description="Disordered" evidence="5">
    <location>
        <begin position="219"/>
        <end position="574"/>
    </location>
</feature>
<dbReference type="CDD" id="cd13315">
    <property type="entry name" value="PH_Sec3"/>
    <property type="match status" value="1"/>
</dbReference>
<sequence>MNQQRGADAYGPRPSNPAGTPDTRNGSLGRISGRLGDDAMSNQDRAARFEDEKKRIIESCFAKRDPDGTQLESYITHVRITEDAMYPSSPPPPNSPAANKKNRVILVAVRRSGKVRVHKARENPNGSFSIGKTWNLDELTAIQSYVAYVPSNNQESMEKQWAGGTGFLASLGKPYYWQASTPKEKDFFIASLTKIFKKYTGGKLPQLVGFAPSELDLLNNGTPGTTPLLRNHSPNPSTSQGLPTPVPTPPSMPAAATSRPQSPLAARAPSRAMNQADPARDRAYSRNEYRPGTRQGDRIPSQEPAQSPARYQLQPAPNEDIGKRSLADRSYNDPPSKPPAPAAEMPKPLRPSASPKASPASLPQVEKRPETPSGRVNGVPLPVMAQYGTGRRSGPTKSQESIGAISDYSNSSRQATAADRRTPDSIPPVPPVLDDALPGGFPPQIGSNKDASNSQRSLQSTPASQFVTPLGTPGAISNDEPPLQKTNRIGSQPDITAEPAEYTSDKSVKRNEAEELDRKPPFNLQPPPIPNSSTEPSVSAVSSPEAATRSSAGELSPKKEEEYRPGLGPMIKKKSTKDIANQFRKAALAASAFQPRQGGAGARLKAQQDKNSNEPDGITGVVPAPLFRGMSSDSVGSQTPSVTSPLPEKDKERPRTPLANAFLPKVHLQRTATDDSVKTAGSGPKPVDAPREQGIAEQTNAEATEQTRTASPQRKRRQKHEAEIEKYCAVIGVDPRVMEGRGADFNEILSEFGWEGRLSERQRIEDFETAIRRENGRAQASGWLGHVEQQEVRVQDLSKAFDKAIAECEEMDGLLTLYSHELDTLAEDIEYIEAQSQGLQVQTANQKLLQAELHSLLKTLTISSSDLRALQAAPLDSNDGVQAVEQALLMLYRALLTIDPEIRQNKTRTTATASNDRTGVGVYADQEIGQMRAVRQKKEDYREETLQFLRRFNQHMTTMFKQAEQRTSEENSRSLASSSVTSLSLPGLLSSRQDLWQYNPMMLFVREVNNYEWSTLISSYEINIKGAYVENFRDHLASQKKGARAPTGEESEILFTHQEKDKADDSIASTAARRLTVKRGKTVKTGALRQTFGEKRDSKPDAWEVFDNVLQEQSKLIAEEQNFIVHFFHLNSQSNVDFLDNISSKAPSQRSLPSLSTQLPYDPDRDLAKQVQSTVEGIYSFWATDLQAMMEWVLRNDQLQGVGVLCALERGISLYEETNQEYITRTLRALHDRLTGLFHKFIEDQVKAVEETKVKVSKRKGVIPFMRTFPVFSAAVESMIPQEFYHNESLELRFILNDAYGKILKAMWESLSFIAKDSPGSGSGPAQGGAPTNDPEDKEALNYHILLIENMNHYMEEVETHQNVVLQEWRDRAEHDLYKHLTQYTDAVIRRPLGKWLDFLESTEALMKTHDSLATISNKPSHSRSSAKKILSSYDAKEVRKGVDTLKKRIEKHFGDVDDPTNLSKGLIARVFEECNVRYAHAHDRMATIVSQVYDNSLEIEWRKEEVATLLAKR</sequence>
<feature type="compositionally biased region" description="Basic and acidic residues" evidence="5">
    <location>
        <begin position="320"/>
        <end position="331"/>
    </location>
</feature>
<dbReference type="PANTHER" id="PTHR16092">
    <property type="entry name" value="SEC3/SYNTAXIN-RELATED"/>
    <property type="match status" value="1"/>
</dbReference>
<dbReference type="SMART" id="SM01313">
    <property type="entry name" value="Sec3-PIP2_bind"/>
    <property type="match status" value="1"/>
</dbReference>
<gene>
    <name evidence="7" type="ORF">HMPREF1541_02452</name>
</gene>
<dbReference type="FunCoup" id="W2S5G8">
    <property type="interactions" value="56"/>
</dbReference>
<protein>
    <recommendedName>
        <fullName evidence="6">Exocyst complex component Sec3 PIP2-binding N-terminal domain-containing protein</fullName>
    </recommendedName>
</protein>
<dbReference type="Proteomes" id="UP000030752">
    <property type="component" value="Unassembled WGS sequence"/>
</dbReference>
<keyword evidence="3" id="KW-0268">Exocytosis</keyword>
<dbReference type="PANTHER" id="PTHR16092:SF14">
    <property type="entry name" value="EXOCYST COMPLEX COMPONENT 1 ISOFORM X1"/>
    <property type="match status" value="1"/>
</dbReference>
<evidence type="ECO:0000256" key="3">
    <source>
        <dbReference type="ARBA" id="ARBA00022483"/>
    </source>
</evidence>
<accession>W2S5G8</accession>
<feature type="compositionally biased region" description="Polar residues" evidence="5">
    <location>
        <begin position="631"/>
        <end position="644"/>
    </location>
</feature>
<feature type="region of interest" description="Disordered" evidence="5">
    <location>
        <begin position="590"/>
        <end position="721"/>
    </location>
</feature>
<dbReference type="STRING" id="1220924.W2S5G8"/>
<feature type="compositionally biased region" description="Low complexity" evidence="5">
    <location>
        <begin position="342"/>
        <end position="363"/>
    </location>
</feature>
<dbReference type="GO" id="GO:0006887">
    <property type="term" value="P:exocytosis"/>
    <property type="evidence" value="ECO:0007669"/>
    <property type="project" value="UniProtKB-KW"/>
</dbReference>
<feature type="compositionally biased region" description="Polar residues" evidence="5">
    <location>
        <begin position="232"/>
        <end position="242"/>
    </location>
</feature>
<evidence type="ECO:0000256" key="2">
    <source>
        <dbReference type="ARBA" id="ARBA00022448"/>
    </source>
</evidence>
<dbReference type="InParanoid" id="W2S5G8"/>
<evidence type="ECO:0000256" key="1">
    <source>
        <dbReference type="ARBA" id="ARBA00006518"/>
    </source>
</evidence>
<dbReference type="OrthoDB" id="27109at2759"/>
<dbReference type="Gene3D" id="2.30.29.90">
    <property type="match status" value="1"/>
</dbReference>
<feature type="compositionally biased region" description="Polar residues" evidence="5">
    <location>
        <begin position="395"/>
        <end position="415"/>
    </location>
</feature>
<evidence type="ECO:0000259" key="6">
    <source>
        <dbReference type="SMART" id="SM01313"/>
    </source>
</evidence>
<feature type="compositionally biased region" description="Basic and acidic residues" evidence="5">
    <location>
        <begin position="278"/>
        <end position="297"/>
    </location>
</feature>
<feature type="compositionally biased region" description="Low complexity" evidence="5">
    <location>
        <begin position="532"/>
        <end position="548"/>
    </location>
</feature>
<keyword evidence="8" id="KW-1185">Reference proteome</keyword>
<dbReference type="GO" id="GO:0005886">
    <property type="term" value="C:plasma membrane"/>
    <property type="evidence" value="ECO:0007669"/>
    <property type="project" value="TreeGrafter"/>
</dbReference>
<keyword evidence="2" id="KW-0813">Transport</keyword>
<feature type="compositionally biased region" description="Polar residues" evidence="5">
    <location>
        <begin position="484"/>
        <end position="494"/>
    </location>
</feature>
<dbReference type="GO" id="GO:0000145">
    <property type="term" value="C:exocyst"/>
    <property type="evidence" value="ECO:0007669"/>
    <property type="project" value="InterPro"/>
</dbReference>
<dbReference type="HOGENOM" id="CLU_002075_1_0_1"/>
<feature type="domain" description="Exocyst complex component Sec3 PIP2-binding N-terminal" evidence="6">
    <location>
        <begin position="98"/>
        <end position="199"/>
    </location>
</feature>
<dbReference type="GO" id="GO:0005546">
    <property type="term" value="F:phosphatidylinositol-4,5-bisphosphate binding"/>
    <property type="evidence" value="ECO:0007669"/>
    <property type="project" value="TreeGrafter"/>
</dbReference>
<keyword evidence="4" id="KW-0175">Coiled coil</keyword>